<keyword evidence="6" id="KW-0238">DNA-binding</keyword>
<dbReference type="Pfam" id="PF00249">
    <property type="entry name" value="Myb_DNA-binding"/>
    <property type="match status" value="9"/>
</dbReference>
<dbReference type="PANTHER" id="PTHR44191">
    <property type="entry name" value="TRANSCRIPTION FACTOR KUA1"/>
    <property type="match status" value="1"/>
</dbReference>
<protein>
    <submittedName>
        <fullName evidence="15">Uncharacterized protein</fullName>
    </submittedName>
</protein>
<dbReference type="PROSITE" id="PS50090">
    <property type="entry name" value="MYB_LIKE"/>
    <property type="match status" value="8"/>
</dbReference>
<dbReference type="Gene3D" id="3.30.40.10">
    <property type="entry name" value="Zinc/RING finger domain, C3HC4 (zinc finger)"/>
    <property type="match status" value="2"/>
</dbReference>
<sequence>MNAWEQRKGETCTSRSGSATSVNTSSSSTEKKLIRGSSATATIIESKGPLNYREHSRFLKGLYKYGCNWKQIAGLVNSRNAKEIQHHFDSFQIQEPFLFTLRRMLDDKSLNHIIAWQPDGRAFRIYNTLTCMRIALLLYFRGIFCDFDHFQKELYRYGFYQDTYNASVWCHSNFWRGPTLEKINYGGWSALLVQESNEFHDESKFLPPSNTNSNMLNKGKWKVEEHRLFVEGLELFGKGEWKKITSRVQTRTNDQVKYHARIHFEKLNNTSTGKWTEEEHRLFVEGLEKYGRGEWKKITSHVQTRTNDQVRHYAQIYFEKTNNTKMGKWTDEEQRLFLEGLEKYGKGEWKKIASDVQTRTRIQVSNHAQKYFAKMSSAGIGKRADEAKLLQSEEDNGMTENEEITNDRKRSTPCQHGGRYWEEIASHVGTKNNEDTRNKNFVRESNEFHELLIPSNTDSGMLNKGYWTDEEHRLFVEGLEKYGKGEWKKITSHVQTRTYKQVIRHAQIYFEKTNNTKMGKWTDEEQRLFLEGLKKYGKGQWKKIASHIRTRTNDQVRKYAETYLEKSKNTKMGKWTDEEHKLFLEGLELYGKGEWKKIASRVRTRSKRQVRDHAEKYFSKTKNTKIGKWTDEEHRLFLEGLELYGKGEWKKITSHVQMRTYKQVIRHARNYFEKTNNTSTGKWTDEEHHLFLEGLELYGKGEWKKIASHIRTRTSQQVTNHAQKYFAKISSADIGKRADWAKLLQIEEVDEITENEEVINNKKRSAPDDVDETHCPICFEIFDDPHIIPDCCHRFCKSCIEESLGHRKECPLCRGIVRSRRSLRKDKPFRELLQQLENNSLNRENVELPSKRISNDAEGMKPLESIKISPLRASTDVTDTTCCSKCLKYLDDPFIVQECCHRYCGTCIEEEVGHKKECMVCKSRITSRCLYRRDEAFAKVLRMLQCK</sequence>
<feature type="domain" description="Myb-like" evidence="12">
    <location>
        <begin position="621"/>
        <end position="672"/>
    </location>
</feature>
<dbReference type="InterPro" id="IPR013083">
    <property type="entry name" value="Znf_RING/FYVE/PHD"/>
</dbReference>
<dbReference type="InterPro" id="IPR001005">
    <property type="entry name" value="SANT/Myb"/>
</dbReference>
<feature type="domain" description="Myb-like" evidence="12">
    <location>
        <begin position="459"/>
        <end position="510"/>
    </location>
</feature>
<dbReference type="InterPro" id="IPR006447">
    <property type="entry name" value="Myb_dom_plants"/>
</dbReference>
<feature type="domain" description="SANT" evidence="13">
    <location>
        <begin position="678"/>
        <end position="732"/>
    </location>
</feature>
<evidence type="ECO:0000259" key="14">
    <source>
        <dbReference type="PROSITE" id="PS51294"/>
    </source>
</evidence>
<dbReference type="AlphaFoldDB" id="A0AAD3D605"/>
<dbReference type="PROSITE" id="PS00518">
    <property type="entry name" value="ZF_RING_1"/>
    <property type="match status" value="2"/>
</dbReference>
<dbReference type="SMART" id="SM00184">
    <property type="entry name" value="RING"/>
    <property type="match status" value="2"/>
</dbReference>
<dbReference type="Proteomes" id="UP001054902">
    <property type="component" value="Unassembled WGS sequence"/>
</dbReference>
<feature type="domain" description="HTH myb-type" evidence="14">
    <location>
        <begin position="675"/>
        <end position="730"/>
    </location>
</feature>
<evidence type="ECO:0000256" key="4">
    <source>
        <dbReference type="ARBA" id="ARBA00022833"/>
    </source>
</evidence>
<dbReference type="NCBIfam" id="TIGR01557">
    <property type="entry name" value="myb_SHAQKYF"/>
    <property type="match status" value="6"/>
</dbReference>
<dbReference type="PROSITE" id="PS51293">
    <property type="entry name" value="SANT"/>
    <property type="match status" value="9"/>
</dbReference>
<feature type="domain" description="SANT" evidence="13">
    <location>
        <begin position="628"/>
        <end position="676"/>
    </location>
</feature>
<dbReference type="InterPro" id="IPR017907">
    <property type="entry name" value="Znf_RING_CS"/>
</dbReference>
<feature type="domain" description="RING-type" evidence="11">
    <location>
        <begin position="775"/>
        <end position="814"/>
    </location>
</feature>
<keyword evidence="16" id="KW-1185">Reference proteome</keyword>
<dbReference type="InterPro" id="IPR009057">
    <property type="entry name" value="Homeodomain-like_sf"/>
</dbReference>
<evidence type="ECO:0000256" key="6">
    <source>
        <dbReference type="ARBA" id="ARBA00023125"/>
    </source>
</evidence>
<keyword evidence="8" id="KW-0539">Nucleus</keyword>
<reference evidence="15 16" key="1">
    <citation type="journal article" date="2021" name="Sci. Rep.">
        <title>The genome of the diatom Chaetoceros tenuissimus carries an ancient integrated fragment of an extant virus.</title>
        <authorList>
            <person name="Hongo Y."/>
            <person name="Kimura K."/>
            <person name="Takaki Y."/>
            <person name="Yoshida Y."/>
            <person name="Baba S."/>
            <person name="Kobayashi G."/>
            <person name="Nagasaki K."/>
            <person name="Hano T."/>
            <person name="Tomaru Y."/>
        </authorList>
    </citation>
    <scope>NUCLEOTIDE SEQUENCE [LARGE SCALE GENOMIC DNA]</scope>
    <source>
        <strain evidence="15 16">NIES-3715</strain>
    </source>
</reference>
<evidence type="ECO:0000259" key="12">
    <source>
        <dbReference type="PROSITE" id="PS50090"/>
    </source>
</evidence>
<evidence type="ECO:0000259" key="13">
    <source>
        <dbReference type="PROSITE" id="PS51293"/>
    </source>
</evidence>
<accession>A0AAD3D605</accession>
<feature type="domain" description="Myb-like" evidence="12">
    <location>
        <begin position="213"/>
        <end position="264"/>
    </location>
</feature>
<evidence type="ECO:0000256" key="2">
    <source>
        <dbReference type="ARBA" id="ARBA00022723"/>
    </source>
</evidence>
<evidence type="ECO:0000256" key="5">
    <source>
        <dbReference type="ARBA" id="ARBA00023015"/>
    </source>
</evidence>
<organism evidence="15 16">
    <name type="scientific">Chaetoceros tenuissimus</name>
    <dbReference type="NCBI Taxonomy" id="426638"/>
    <lineage>
        <taxon>Eukaryota</taxon>
        <taxon>Sar</taxon>
        <taxon>Stramenopiles</taxon>
        <taxon>Ochrophyta</taxon>
        <taxon>Bacillariophyta</taxon>
        <taxon>Coscinodiscophyceae</taxon>
        <taxon>Chaetocerotophycidae</taxon>
        <taxon>Chaetocerotales</taxon>
        <taxon>Chaetocerotaceae</taxon>
        <taxon>Chaetoceros</taxon>
    </lineage>
</organism>
<dbReference type="InterPro" id="IPR052245">
    <property type="entry name" value="Plant_Stress_Dev_TF"/>
</dbReference>
<evidence type="ECO:0000256" key="9">
    <source>
        <dbReference type="PROSITE-ProRule" id="PRU00175"/>
    </source>
</evidence>
<evidence type="ECO:0000259" key="11">
    <source>
        <dbReference type="PROSITE" id="PS50089"/>
    </source>
</evidence>
<proteinExistence type="predicted"/>
<dbReference type="SUPFAM" id="SSF46785">
    <property type="entry name" value="Winged helix' DNA-binding domain"/>
    <property type="match status" value="1"/>
</dbReference>
<feature type="domain" description="HTH myb-type" evidence="14">
    <location>
        <begin position="213"/>
        <end position="268"/>
    </location>
</feature>
<keyword evidence="5" id="KW-0805">Transcription regulation</keyword>
<feature type="domain" description="SANT" evidence="13">
    <location>
        <begin position="570"/>
        <end position="622"/>
    </location>
</feature>
<feature type="region of interest" description="Disordered" evidence="10">
    <location>
        <begin position="1"/>
        <end position="33"/>
    </location>
</feature>
<feature type="domain" description="SANT" evidence="13">
    <location>
        <begin position="467"/>
        <end position="514"/>
    </location>
</feature>
<dbReference type="Pfam" id="PF00447">
    <property type="entry name" value="HSF_DNA-bind"/>
    <property type="match status" value="1"/>
</dbReference>
<feature type="domain" description="HTH myb-type" evidence="14">
    <location>
        <begin position="321"/>
        <end position="376"/>
    </location>
</feature>
<dbReference type="InterPro" id="IPR017930">
    <property type="entry name" value="Myb_dom"/>
</dbReference>
<comment type="subcellular location">
    <subcellularLocation>
        <location evidence="1">Nucleus</location>
    </subcellularLocation>
</comment>
<evidence type="ECO:0000313" key="15">
    <source>
        <dbReference type="EMBL" id="GFH58433.1"/>
    </source>
</evidence>
<dbReference type="PANTHER" id="PTHR44191:SF62">
    <property type="entry name" value="OS04G0341900 PROTEIN"/>
    <property type="match status" value="1"/>
</dbReference>
<feature type="domain" description="RING-type" evidence="11">
    <location>
        <begin position="883"/>
        <end position="922"/>
    </location>
</feature>
<feature type="domain" description="Myb-like" evidence="12">
    <location>
        <begin position="513"/>
        <end position="564"/>
    </location>
</feature>
<keyword evidence="3 9" id="KW-0863">Zinc-finger</keyword>
<evidence type="ECO:0000256" key="1">
    <source>
        <dbReference type="ARBA" id="ARBA00004123"/>
    </source>
</evidence>
<dbReference type="InterPro" id="IPR036388">
    <property type="entry name" value="WH-like_DNA-bd_sf"/>
</dbReference>
<feature type="domain" description="HTH myb-type" evidence="14">
    <location>
        <begin position="513"/>
        <end position="568"/>
    </location>
</feature>
<feature type="domain" description="HTH myb-type" evidence="14">
    <location>
        <begin position="573"/>
        <end position="622"/>
    </location>
</feature>
<feature type="domain" description="SANT" evidence="13">
    <location>
        <begin position="516"/>
        <end position="568"/>
    </location>
</feature>
<dbReference type="InterPro" id="IPR001841">
    <property type="entry name" value="Znf_RING"/>
</dbReference>
<feature type="domain" description="SANT" evidence="13">
    <location>
        <begin position="53"/>
        <end position="96"/>
    </location>
</feature>
<feature type="domain" description="Myb-like" evidence="12">
    <location>
        <begin position="675"/>
        <end position="726"/>
    </location>
</feature>
<feature type="domain" description="HTH myb-type" evidence="14">
    <location>
        <begin position="623"/>
        <end position="674"/>
    </location>
</feature>
<dbReference type="GO" id="GO:0043565">
    <property type="term" value="F:sequence-specific DNA binding"/>
    <property type="evidence" value="ECO:0007669"/>
    <property type="project" value="InterPro"/>
</dbReference>
<dbReference type="SUPFAM" id="SSF57850">
    <property type="entry name" value="RING/U-box"/>
    <property type="match status" value="2"/>
</dbReference>
<gene>
    <name evidence="15" type="ORF">CTEN210_14909</name>
</gene>
<dbReference type="InterPro" id="IPR000232">
    <property type="entry name" value="HSF_DNA-bd"/>
</dbReference>
<evidence type="ECO:0000256" key="8">
    <source>
        <dbReference type="ARBA" id="ARBA00023242"/>
    </source>
</evidence>
<keyword evidence="7" id="KW-0804">Transcription</keyword>
<evidence type="ECO:0000313" key="16">
    <source>
        <dbReference type="Proteomes" id="UP001054902"/>
    </source>
</evidence>
<dbReference type="Pfam" id="PF13923">
    <property type="entry name" value="zf-C3HC4_2"/>
    <property type="match status" value="1"/>
</dbReference>
<comment type="caution">
    <text evidence="15">The sequence shown here is derived from an EMBL/GenBank/DDBJ whole genome shotgun (WGS) entry which is preliminary data.</text>
</comment>
<feature type="domain" description="Myb-like" evidence="12">
    <location>
        <begin position="567"/>
        <end position="618"/>
    </location>
</feature>
<keyword evidence="2" id="KW-0479">Metal-binding</keyword>
<feature type="domain" description="SANT" evidence="13">
    <location>
        <begin position="324"/>
        <end position="378"/>
    </location>
</feature>
<dbReference type="Gene3D" id="1.10.10.60">
    <property type="entry name" value="Homeodomain-like"/>
    <property type="match status" value="9"/>
</dbReference>
<dbReference type="Gene3D" id="1.10.10.10">
    <property type="entry name" value="Winged helix-like DNA-binding domain superfamily/Winged helix DNA-binding domain"/>
    <property type="match status" value="1"/>
</dbReference>
<feature type="compositionally biased region" description="Low complexity" evidence="10">
    <location>
        <begin position="14"/>
        <end position="28"/>
    </location>
</feature>
<dbReference type="SMART" id="SM00717">
    <property type="entry name" value="SANT"/>
    <property type="match status" value="9"/>
</dbReference>
<dbReference type="SUPFAM" id="SSF46689">
    <property type="entry name" value="Homeodomain-like"/>
    <property type="match status" value="9"/>
</dbReference>
<dbReference type="GO" id="GO:0003700">
    <property type="term" value="F:DNA-binding transcription factor activity"/>
    <property type="evidence" value="ECO:0007669"/>
    <property type="project" value="InterPro"/>
</dbReference>
<evidence type="ECO:0000256" key="7">
    <source>
        <dbReference type="ARBA" id="ARBA00023163"/>
    </source>
</evidence>
<dbReference type="GO" id="GO:0005634">
    <property type="term" value="C:nucleus"/>
    <property type="evidence" value="ECO:0007669"/>
    <property type="project" value="UniProtKB-SubCell"/>
</dbReference>
<keyword evidence="4" id="KW-0862">Zinc</keyword>
<dbReference type="GO" id="GO:0008270">
    <property type="term" value="F:zinc ion binding"/>
    <property type="evidence" value="ECO:0007669"/>
    <property type="project" value="UniProtKB-KW"/>
</dbReference>
<dbReference type="EMBL" id="BLLK01000062">
    <property type="protein sequence ID" value="GFH58433.1"/>
    <property type="molecule type" value="Genomic_DNA"/>
</dbReference>
<feature type="domain" description="SANT" evidence="13">
    <location>
        <begin position="216"/>
        <end position="268"/>
    </location>
</feature>
<dbReference type="PROSITE" id="PS50089">
    <property type="entry name" value="ZF_RING_2"/>
    <property type="match status" value="2"/>
</dbReference>
<feature type="domain" description="SANT" evidence="13">
    <location>
        <begin position="270"/>
        <end position="322"/>
    </location>
</feature>
<feature type="domain" description="HTH myb-type" evidence="14">
    <location>
        <begin position="273"/>
        <end position="320"/>
    </location>
</feature>
<feature type="domain" description="HTH myb-type" evidence="14">
    <location>
        <begin position="462"/>
        <end position="512"/>
    </location>
</feature>
<name>A0AAD3D605_9STRA</name>
<feature type="region of interest" description="Disordered" evidence="10">
    <location>
        <begin position="396"/>
        <end position="415"/>
    </location>
</feature>
<dbReference type="PROSITE" id="PS51294">
    <property type="entry name" value="HTH_MYB"/>
    <property type="match status" value="8"/>
</dbReference>
<feature type="domain" description="Myb-like" evidence="12">
    <location>
        <begin position="321"/>
        <end position="372"/>
    </location>
</feature>
<evidence type="ECO:0000256" key="3">
    <source>
        <dbReference type="ARBA" id="ARBA00022771"/>
    </source>
</evidence>
<dbReference type="CDD" id="cd00167">
    <property type="entry name" value="SANT"/>
    <property type="match status" value="8"/>
</dbReference>
<evidence type="ECO:0000256" key="10">
    <source>
        <dbReference type="SAM" id="MobiDB-lite"/>
    </source>
</evidence>
<dbReference type="InterPro" id="IPR017884">
    <property type="entry name" value="SANT_dom"/>
</dbReference>
<feature type="domain" description="Myb-like" evidence="12">
    <location>
        <begin position="267"/>
        <end position="318"/>
    </location>
</feature>
<dbReference type="InterPro" id="IPR036390">
    <property type="entry name" value="WH_DNA-bd_sf"/>
</dbReference>
<feature type="compositionally biased region" description="Basic and acidic residues" evidence="10">
    <location>
        <begin position="1"/>
        <end position="10"/>
    </location>
</feature>